<keyword evidence="1" id="KW-0472">Membrane</keyword>
<evidence type="ECO:0000313" key="3">
    <source>
        <dbReference type="EMBL" id="OLY42710.1"/>
    </source>
</evidence>
<dbReference type="PANTHER" id="PTHR12302:SF26">
    <property type="entry name" value="BLR1266 PROTEIN"/>
    <property type="match status" value="1"/>
</dbReference>
<sequence length="178" mass="20216">MMRRNINLVDIVTALAVVAIAAYLYFSDTKKSVVQDEPSYQPEKVEIIRGKTQLSDGDSLHLDGQKVRLLGIDAPELHQFCDKDGASYPCGEMAKQHLAALIGGNEISCTSTKRDKFDRLLAKCRAGDHDLNREMVKDGWAVSYYDYKQEEADARKQKLGIWAGSFEWPRTWRRAHPR</sequence>
<dbReference type="Proteomes" id="UP000187344">
    <property type="component" value="Unassembled WGS sequence"/>
</dbReference>
<reference evidence="3 4" key="1">
    <citation type="submission" date="2016-12" db="EMBL/GenBank/DDBJ databases">
        <title>Comparative genomics of Bartonella apis.</title>
        <authorList>
            <person name="Engel P."/>
        </authorList>
    </citation>
    <scope>NUCLEOTIDE SEQUENCE [LARGE SCALE GENOMIC DNA]</scope>
    <source>
        <strain evidence="3 4">PEB0149</strain>
    </source>
</reference>
<name>A0A1R0F6X4_9HYPH</name>
<evidence type="ECO:0000259" key="2">
    <source>
        <dbReference type="PROSITE" id="PS50830"/>
    </source>
</evidence>
<keyword evidence="3" id="KW-0255">Endonuclease</keyword>
<protein>
    <submittedName>
        <fullName evidence="3">Endonuclease YncB, thermonuclease family</fullName>
    </submittedName>
</protein>
<dbReference type="InterPro" id="IPR035437">
    <property type="entry name" value="SNase_OB-fold_sf"/>
</dbReference>
<evidence type="ECO:0000313" key="4">
    <source>
        <dbReference type="Proteomes" id="UP000187344"/>
    </source>
</evidence>
<feature type="domain" description="TNase-like" evidence="2">
    <location>
        <begin position="53"/>
        <end position="164"/>
    </location>
</feature>
<keyword evidence="4" id="KW-1185">Reference proteome</keyword>
<dbReference type="PANTHER" id="PTHR12302">
    <property type="entry name" value="EBNA2 BINDING PROTEIN P100"/>
    <property type="match status" value="1"/>
</dbReference>
<dbReference type="InterPro" id="IPR016071">
    <property type="entry name" value="Staphylococal_nuclease_OB-fold"/>
</dbReference>
<dbReference type="RefSeq" id="WP_075870553.1">
    <property type="nucleotide sequence ID" value="NZ_CALYQA010000008.1"/>
</dbReference>
<dbReference type="Pfam" id="PF00565">
    <property type="entry name" value="SNase"/>
    <property type="match status" value="1"/>
</dbReference>
<evidence type="ECO:0000256" key="1">
    <source>
        <dbReference type="SAM" id="Phobius"/>
    </source>
</evidence>
<dbReference type="Gene3D" id="2.40.50.90">
    <property type="match status" value="1"/>
</dbReference>
<proteinExistence type="predicted"/>
<dbReference type="EMBL" id="LXYT01000003">
    <property type="protein sequence ID" value="OLY42710.1"/>
    <property type="molecule type" value="Genomic_DNA"/>
</dbReference>
<organism evidence="3 4">
    <name type="scientific">Bartonella apis</name>
    <dbReference type="NCBI Taxonomy" id="1686310"/>
    <lineage>
        <taxon>Bacteria</taxon>
        <taxon>Pseudomonadati</taxon>
        <taxon>Pseudomonadota</taxon>
        <taxon>Alphaproteobacteria</taxon>
        <taxon>Hyphomicrobiales</taxon>
        <taxon>Bartonellaceae</taxon>
        <taxon>Bartonella</taxon>
    </lineage>
</organism>
<keyword evidence="3" id="KW-0540">Nuclease</keyword>
<accession>A0A1R0F6X4</accession>
<comment type="caution">
    <text evidence="3">The sequence shown here is derived from an EMBL/GenBank/DDBJ whole genome shotgun (WGS) entry which is preliminary data.</text>
</comment>
<feature type="transmembrane region" description="Helical" evidence="1">
    <location>
        <begin position="7"/>
        <end position="26"/>
    </location>
</feature>
<gene>
    <name evidence="3" type="ORF">PEB0149_001170</name>
</gene>
<dbReference type="OrthoDB" id="9805504at2"/>
<keyword evidence="1" id="KW-1133">Transmembrane helix</keyword>
<dbReference type="PROSITE" id="PS50830">
    <property type="entry name" value="TNASE_3"/>
    <property type="match status" value="1"/>
</dbReference>
<dbReference type="SUPFAM" id="SSF50199">
    <property type="entry name" value="Staphylococcal nuclease"/>
    <property type="match status" value="1"/>
</dbReference>
<dbReference type="AlphaFoldDB" id="A0A1R0F6X4"/>
<dbReference type="SMART" id="SM00318">
    <property type="entry name" value="SNc"/>
    <property type="match status" value="1"/>
</dbReference>
<keyword evidence="1" id="KW-0812">Transmembrane</keyword>
<dbReference type="GO" id="GO:0004519">
    <property type="term" value="F:endonuclease activity"/>
    <property type="evidence" value="ECO:0007669"/>
    <property type="project" value="UniProtKB-KW"/>
</dbReference>
<keyword evidence="3" id="KW-0378">Hydrolase</keyword>